<dbReference type="InterPro" id="IPR055365">
    <property type="entry name" value="PH_SunI-like"/>
</dbReference>
<sequence>MLQVHVEKREETLKIEWQTAEIYIPLQEIVEITDDFMTCINTDCVVNIGTSFYVNEKVMIKTKKLSYVLLGINKYFILDKINLLTK</sequence>
<evidence type="ECO:0000259" key="1">
    <source>
        <dbReference type="Pfam" id="PF23491"/>
    </source>
</evidence>
<dbReference type="Proteomes" id="UP001292252">
    <property type="component" value="Unassembled WGS sequence"/>
</dbReference>
<comment type="caution">
    <text evidence="2">The sequence shown here is derived from an EMBL/GenBank/DDBJ whole genome shotgun (WGS) entry which is preliminary data.</text>
</comment>
<accession>A0AAW9JBU7</accession>
<gene>
    <name evidence="2" type="ORF">U2F49_23275</name>
</gene>
<dbReference type="AlphaFoldDB" id="A0AAW9JBU7"/>
<dbReference type="Pfam" id="PF23491">
    <property type="entry name" value="bPH_8"/>
    <property type="match status" value="1"/>
</dbReference>
<evidence type="ECO:0000313" key="3">
    <source>
        <dbReference type="Proteomes" id="UP001292252"/>
    </source>
</evidence>
<reference evidence="2" key="1">
    <citation type="submission" date="2023-12" db="EMBL/GenBank/DDBJ databases">
        <title>Genome sequence of Bacillus thuringiensis strain SS10.</title>
        <authorList>
            <person name="Rouis S."/>
        </authorList>
    </citation>
    <scope>NUCLEOTIDE SEQUENCE</scope>
    <source>
        <strain evidence="2">SS10</strain>
    </source>
</reference>
<evidence type="ECO:0000313" key="2">
    <source>
        <dbReference type="EMBL" id="MDZ5479158.1"/>
    </source>
</evidence>
<protein>
    <recommendedName>
        <fullName evidence="1">Sublancin immunity protein SunI-like PH domain-containing protein</fullName>
    </recommendedName>
</protein>
<dbReference type="RefSeq" id="WP_153599353.1">
    <property type="nucleotide sequence ID" value="NZ_JAXOTW010000016.1"/>
</dbReference>
<feature type="domain" description="Sublancin immunity protein SunI-like PH" evidence="1">
    <location>
        <begin position="2"/>
        <end position="82"/>
    </location>
</feature>
<proteinExistence type="predicted"/>
<dbReference type="EMBL" id="JAXOTW010000016">
    <property type="protein sequence ID" value="MDZ5479158.1"/>
    <property type="molecule type" value="Genomic_DNA"/>
</dbReference>
<name>A0AAW9JBU7_BACTU</name>
<organism evidence="2 3">
    <name type="scientific">Bacillus thuringiensis</name>
    <dbReference type="NCBI Taxonomy" id="1428"/>
    <lineage>
        <taxon>Bacteria</taxon>
        <taxon>Bacillati</taxon>
        <taxon>Bacillota</taxon>
        <taxon>Bacilli</taxon>
        <taxon>Bacillales</taxon>
        <taxon>Bacillaceae</taxon>
        <taxon>Bacillus</taxon>
        <taxon>Bacillus cereus group</taxon>
    </lineage>
</organism>